<dbReference type="EMBL" id="JBEWLZ010000006">
    <property type="protein sequence ID" value="MET1490630.1"/>
    <property type="molecule type" value="Genomic_DNA"/>
</dbReference>
<protein>
    <submittedName>
        <fullName evidence="2">Uncharacterized protein</fullName>
    </submittedName>
</protein>
<gene>
    <name evidence="2" type="ORF">ABVT11_12405</name>
</gene>
<accession>A0ABV2CRT7</accession>
<organism evidence="2 3">
    <name type="scientific">Uliginosibacterium paludis</name>
    <dbReference type="NCBI Taxonomy" id="1615952"/>
    <lineage>
        <taxon>Bacteria</taxon>
        <taxon>Pseudomonadati</taxon>
        <taxon>Pseudomonadota</taxon>
        <taxon>Betaproteobacteria</taxon>
        <taxon>Rhodocyclales</taxon>
        <taxon>Zoogloeaceae</taxon>
        <taxon>Uliginosibacterium</taxon>
    </lineage>
</organism>
<evidence type="ECO:0000313" key="2">
    <source>
        <dbReference type="EMBL" id="MET1490630.1"/>
    </source>
</evidence>
<keyword evidence="3" id="KW-1185">Reference proteome</keyword>
<dbReference type="RefSeq" id="WP_345927629.1">
    <property type="nucleotide sequence ID" value="NZ_JBDIVF010000004.1"/>
</dbReference>
<keyword evidence="1" id="KW-0472">Membrane</keyword>
<sequence length="470" mass="49199">MRRLLGFLAVPVLLLGLTWLVAVIYLQQTGGEVTGQTLLNGFVIAPAVLIACWFGLKGLFSLLSHKPAATASAEPPAQPEAAPGPAAEPVLPALAILSAEISTAQSYHIDDLLAGLNDNAIRPALSDRFVDENGLPVMVALREDLDTESVSEFVSQWLLAAADTHPAKEDPDRAHRMLALLDAPVGASLDLLASLPAQTAQSSTAGAQAGKRPLLIKIFAERGWEDLVEAWLRKQFAALDGINPGFVRGDPERPELQHDALRVSGAFSSELARIPAASMMMLVACDSHGTDAVIERAGYDGKLFSAGNQNGMIPGEAAAAVVIAPADRVPEGLDVIAELQPAAWGRRQKAVDAGGRTDVELMTRLTTSLLEKNSLTADAIGAFVSDCDQRSAWNAEAASLISSMLPGLDPVADHLSLGRALGHTGAAASTLALACAAACVRETNQPGLVASLTDPLQRSLALLRPLQAST</sequence>
<dbReference type="InterPro" id="IPR016039">
    <property type="entry name" value="Thiolase-like"/>
</dbReference>
<dbReference type="Proteomes" id="UP001548590">
    <property type="component" value="Unassembled WGS sequence"/>
</dbReference>
<evidence type="ECO:0000256" key="1">
    <source>
        <dbReference type="SAM" id="Phobius"/>
    </source>
</evidence>
<name>A0ABV2CRT7_9RHOO</name>
<keyword evidence="1" id="KW-0812">Transmembrane</keyword>
<reference evidence="2 3" key="1">
    <citation type="submission" date="2024-07" db="EMBL/GenBank/DDBJ databases">
        <title>Uliginosibacterium paludis KCTC:42655.</title>
        <authorList>
            <person name="Kim M.K."/>
        </authorList>
    </citation>
    <scope>NUCLEOTIDE SEQUENCE [LARGE SCALE GENOMIC DNA]</scope>
    <source>
        <strain evidence="2 3">KCTC 42655</strain>
    </source>
</reference>
<feature type="transmembrane region" description="Helical" evidence="1">
    <location>
        <begin position="38"/>
        <end position="56"/>
    </location>
</feature>
<dbReference type="SUPFAM" id="SSF53901">
    <property type="entry name" value="Thiolase-like"/>
    <property type="match status" value="1"/>
</dbReference>
<proteinExistence type="predicted"/>
<keyword evidence="1" id="KW-1133">Transmembrane helix</keyword>
<comment type="caution">
    <text evidence="2">The sequence shown here is derived from an EMBL/GenBank/DDBJ whole genome shotgun (WGS) entry which is preliminary data.</text>
</comment>
<evidence type="ECO:0000313" key="3">
    <source>
        <dbReference type="Proteomes" id="UP001548590"/>
    </source>
</evidence>